<evidence type="ECO:0000259" key="3">
    <source>
        <dbReference type="PROSITE" id="PS51082"/>
    </source>
</evidence>
<reference evidence="4 5" key="1">
    <citation type="journal article" date="2005" name="Nature">
        <title>Initial sequence of the chimpanzee genome and comparison with the human genome.</title>
        <authorList>
            <consortium name="Chimpanzee sequencing and analysis consortium"/>
        </authorList>
    </citation>
    <scope>NUCLEOTIDE SEQUENCE [LARGE SCALE GENOMIC DNA]</scope>
</reference>
<feature type="compositionally biased region" description="Basic and acidic residues" evidence="2">
    <location>
        <begin position="1006"/>
        <end position="1015"/>
    </location>
</feature>
<feature type="compositionally biased region" description="Basic and acidic residues" evidence="2">
    <location>
        <begin position="580"/>
        <end position="595"/>
    </location>
</feature>
<feature type="compositionally biased region" description="Polar residues" evidence="2">
    <location>
        <begin position="1212"/>
        <end position="1229"/>
    </location>
</feature>
<dbReference type="PROSITE" id="PS51082">
    <property type="entry name" value="WH2"/>
    <property type="match status" value="1"/>
</dbReference>
<feature type="compositionally biased region" description="Polar residues" evidence="2">
    <location>
        <begin position="1152"/>
        <end position="1188"/>
    </location>
</feature>
<dbReference type="InterPro" id="IPR019025">
    <property type="entry name" value="Cordon-bleu_ubiquitin_domain"/>
</dbReference>
<dbReference type="Pfam" id="PF09469">
    <property type="entry name" value="Cobl"/>
    <property type="match status" value="1"/>
</dbReference>
<dbReference type="EMBL" id="AACZ04058480">
    <property type="status" value="NOT_ANNOTATED_CDS"/>
    <property type="molecule type" value="Genomic_DNA"/>
</dbReference>
<feature type="compositionally biased region" description="Low complexity" evidence="2">
    <location>
        <begin position="30"/>
        <end position="41"/>
    </location>
</feature>
<dbReference type="PANTHER" id="PTHR21557:SF2">
    <property type="entry name" value="CORDON-BLEU PROTEIN-LIKE 1"/>
    <property type="match status" value="1"/>
</dbReference>
<dbReference type="GO" id="GO:0003785">
    <property type="term" value="F:actin monomer binding"/>
    <property type="evidence" value="ECO:0007669"/>
    <property type="project" value="InterPro"/>
</dbReference>
<dbReference type="Ensembl" id="ENSPTRT00000086904.1">
    <property type="protein sequence ID" value="ENSPTRP00000082343.1"/>
    <property type="gene ID" value="ENSPTRG00000012588.7"/>
</dbReference>
<sequence length="1235" mass="135077">MPPSWSPLMCGRAAEAAASSRTPGREMGQAVTRRLGAGARAAPRRAMDGRTPRPQDVPAGREIAGSWRKPKAKAPLPPAETKYTDVSSAADSVESTAFIMEQKENMIDKDVELSVVLPGDIIKSTTVHGSKPMMDLLIFLCAQYHLNPSSYTIDLLSAEQNHIKFKPNTPIGMLEVEKVILKPKMLDKKKPTPIIPEKTVRVVINFKKTQKTIVRVSPHASLQELAPIICSKCEFDPLHTLLLKDYQTQEPLDLTKSLNDLGLRELYAMDVNRATSVTVFSKSSLQESCQISQNLDIMKEKENKGFFSFFQRSKKKRDQTASAPATPLVNKHRPTFTRSNTISKPYISNTLPSDAPKKRRAPLPPMPASQSVPQDLAHIQERPASCIVKSMSVDETDKSPCEAGRVRAGSLQLSSTSAGNSSLRRTKRKAPSPPSKIPPHQSDENSRVTALQPVDGVPPDSASEANSPEELSSPETFHPGHSSQEQCTAPKLMEETSVFECPGTPEAAITSLTSGISSDYSLEEIDEKEELSEVPKVEAENISPKSQDIPFVSTDIINTLKNDPDSALGNGSGEFSQNSMEEKQETKSTDGEEPHSVVYDTSNGKKVVDSIRNLKSLGPNQENVVQNEIIVYPENTEDNMKNGVKKTEINVGGVAKNNNIDMEVERPSNSEAHETDIAISYKENHLAASSVPDQKLNQPSAEKTKMQDAAIQTTPSCNSFDGKHQDHNLSDSKVEECVQTSNNNISTQHSCLSSQDSVNTSREFRSQGTLIIHSEDPLTVKDPICAHGNDDLLPPIDRIDKNSTASYLKNYPLYRQDYNPKPKPSNEITREYIPKIGMTTYKIVPPKSLEISKDWQSETIEYKDDQDMHALGKKHTHENVKETAIQTEDSAISESPEEPLPNLKPKPNLRTEHQVPSSVSSPDGAMVSPLKPAPKMTRDTGTAPFAPNLEEINNILESKFKSRASNAQAKPSSFFLQMQKRVSGHYVTSAAAKSVHAAPNPAPKELTNKEAERDMLPSPEQTLSPLSKMPHSVPQPLVEKTDDDVIGQAPAEASPPPIAPKPVTIPASQVSTQNLKTLKTFGAPRPYSSSGPSPFALAVVKRSQSFSKERTESPSASALVQPPANTEEGKTHSVNKFVDIPQLGVSDKENNSAHNEQNSQIPTPTDCPSFTVMRQSSLTFQSSDPEQMRQSLLTAIRSGEAAAKLKRVTIPSNTISVNGRSRLSHSMSPDAQDGR</sequence>
<feature type="region of interest" description="Disordered" evidence="2">
    <location>
        <begin position="560"/>
        <end position="603"/>
    </location>
</feature>
<dbReference type="CDD" id="cd21801">
    <property type="entry name" value="WH2_Wc_Cobl"/>
    <property type="match status" value="1"/>
</dbReference>
<feature type="compositionally biased region" description="Polar residues" evidence="2">
    <location>
        <begin position="463"/>
        <end position="484"/>
    </location>
</feature>
<evidence type="ECO:0000313" key="5">
    <source>
        <dbReference type="Proteomes" id="UP000002277"/>
    </source>
</evidence>
<dbReference type="GO" id="GO:0005938">
    <property type="term" value="C:cell cortex"/>
    <property type="evidence" value="ECO:0007669"/>
    <property type="project" value="UniProtKB-ARBA"/>
</dbReference>
<dbReference type="GO" id="GO:0016020">
    <property type="term" value="C:membrane"/>
    <property type="evidence" value="ECO:0007669"/>
    <property type="project" value="UniProtKB-ARBA"/>
</dbReference>
<feature type="region of interest" description="Disordered" evidence="2">
    <location>
        <begin position="1"/>
        <end position="61"/>
    </location>
</feature>
<feature type="domain" description="WH2" evidence="3">
    <location>
        <begin position="1188"/>
        <end position="1208"/>
    </location>
</feature>
<evidence type="ECO:0000256" key="1">
    <source>
        <dbReference type="ARBA" id="ARBA00022553"/>
    </source>
</evidence>
<dbReference type="Proteomes" id="UP000002277">
    <property type="component" value="Chromosome 2B"/>
</dbReference>
<dbReference type="Gene3D" id="3.10.20.90">
    <property type="entry name" value="Phosphatidylinositol 3-kinase Catalytic Subunit, Chain A, domain 1"/>
    <property type="match status" value="1"/>
</dbReference>
<dbReference type="STRING" id="9598.ENSPTRP00000082343"/>
<feature type="region of interest" description="Disordered" evidence="2">
    <location>
        <begin position="313"/>
        <end position="375"/>
    </location>
</feature>
<dbReference type="PANTHER" id="PTHR21557">
    <property type="entry name" value="CORDON-BLEU"/>
    <property type="match status" value="1"/>
</dbReference>
<feature type="region of interest" description="Disordered" evidence="2">
    <location>
        <begin position="1212"/>
        <end position="1235"/>
    </location>
</feature>
<reference evidence="4" key="3">
    <citation type="submission" date="2025-09" db="UniProtKB">
        <authorList>
            <consortium name="Ensembl"/>
        </authorList>
    </citation>
    <scope>IDENTIFICATION</scope>
</reference>
<dbReference type="GeneTree" id="ENSGT00530000063608"/>
<dbReference type="EMBL" id="AACZ04058481">
    <property type="status" value="NOT_ANNOTATED_CDS"/>
    <property type="molecule type" value="Genomic_DNA"/>
</dbReference>
<dbReference type="VGNC" id="VGNC:143">
    <property type="gene designation" value="COBLL1"/>
</dbReference>
<feature type="region of interest" description="Disordered" evidence="2">
    <location>
        <begin position="887"/>
        <end position="946"/>
    </location>
</feature>
<accession>A0A2I3T0G4</accession>
<dbReference type="InParanoid" id="A0A2I3T0G4"/>
<keyword evidence="1" id="KW-0597">Phosphoprotein</keyword>
<gene>
    <name evidence="4 6" type="primary">COBLL1</name>
</gene>
<dbReference type="FunCoup" id="A0A2I3T0G4">
    <property type="interactions" value="490"/>
</dbReference>
<feature type="region of interest" description="Disordered" evidence="2">
    <location>
        <begin position="391"/>
        <end position="484"/>
    </location>
</feature>
<evidence type="ECO:0000313" key="4">
    <source>
        <dbReference type="Ensembl" id="ENSPTRP00000082343.1"/>
    </source>
</evidence>
<dbReference type="AlphaFoldDB" id="A0A2I3T0G4"/>
<feature type="compositionally biased region" description="Polar residues" evidence="2">
    <location>
        <begin position="336"/>
        <end position="352"/>
    </location>
</feature>
<dbReference type="InterPro" id="IPR039895">
    <property type="entry name" value="COBL-like"/>
</dbReference>
<dbReference type="InterPro" id="IPR003124">
    <property type="entry name" value="WH2_dom"/>
</dbReference>
<dbReference type="FunFam" id="3.10.20.90:FF:000065">
    <property type="entry name" value="Cordon-bleu WH2 repeat protein"/>
    <property type="match status" value="1"/>
</dbReference>
<dbReference type="Bgee" id="ENSPTRG00000012588">
    <property type="expression patterns" value="Expressed in adult mammalian kidney and 21 other cell types or tissues"/>
</dbReference>
<feature type="region of interest" description="Disordered" evidence="2">
    <location>
        <begin position="1102"/>
        <end position="1188"/>
    </location>
</feature>
<proteinExistence type="predicted"/>
<reference evidence="4" key="2">
    <citation type="submission" date="2025-08" db="UniProtKB">
        <authorList>
            <consortium name="Ensembl"/>
        </authorList>
    </citation>
    <scope>IDENTIFICATION</scope>
</reference>
<organism evidence="4 5">
    <name type="scientific">Pan troglodytes</name>
    <name type="common">Chimpanzee</name>
    <dbReference type="NCBI Taxonomy" id="9598"/>
    <lineage>
        <taxon>Eukaryota</taxon>
        <taxon>Metazoa</taxon>
        <taxon>Chordata</taxon>
        <taxon>Craniata</taxon>
        <taxon>Vertebrata</taxon>
        <taxon>Euteleostomi</taxon>
        <taxon>Mammalia</taxon>
        <taxon>Eutheria</taxon>
        <taxon>Euarchontoglires</taxon>
        <taxon>Primates</taxon>
        <taxon>Haplorrhini</taxon>
        <taxon>Catarrhini</taxon>
        <taxon>Hominidae</taxon>
        <taxon>Pan</taxon>
    </lineage>
</organism>
<protein>
    <submittedName>
        <fullName evidence="4">Cordon-bleu WH2 repeat protein like 1</fullName>
    </submittedName>
</protein>
<evidence type="ECO:0000256" key="2">
    <source>
        <dbReference type="SAM" id="MobiDB-lite"/>
    </source>
</evidence>
<feature type="region of interest" description="Disordered" evidence="2">
    <location>
        <begin position="989"/>
        <end position="1064"/>
    </location>
</feature>
<feature type="compositionally biased region" description="Polar residues" evidence="2">
    <location>
        <begin position="411"/>
        <end position="423"/>
    </location>
</feature>
<keyword evidence="5" id="KW-1185">Reference proteome</keyword>
<accession>A0A2J8PQ72</accession>
<evidence type="ECO:0000313" key="6">
    <source>
        <dbReference type="VGNC" id="VGNC:143"/>
    </source>
</evidence>
<name>A0A2I3T0G4_PANTR</name>
<feature type="region of interest" description="Disordered" evidence="2">
    <location>
        <begin position="68"/>
        <end position="87"/>
    </location>
</feature>